<feature type="region of interest" description="Disordered" evidence="1">
    <location>
        <begin position="149"/>
        <end position="171"/>
    </location>
</feature>
<dbReference type="AlphaFoldDB" id="A0AAD7B3F7"/>
<accession>A0AAD7B3F7</accession>
<feature type="region of interest" description="Disordered" evidence="1">
    <location>
        <begin position="108"/>
        <end position="127"/>
    </location>
</feature>
<evidence type="ECO:0000313" key="3">
    <source>
        <dbReference type="Proteomes" id="UP001221142"/>
    </source>
</evidence>
<feature type="region of interest" description="Disordered" evidence="1">
    <location>
        <begin position="412"/>
        <end position="452"/>
    </location>
</feature>
<comment type="caution">
    <text evidence="2">The sequence shown here is derived from an EMBL/GenBank/DDBJ whole genome shotgun (WGS) entry which is preliminary data.</text>
</comment>
<evidence type="ECO:0000313" key="2">
    <source>
        <dbReference type="EMBL" id="KAJ7609627.1"/>
    </source>
</evidence>
<name>A0AAD7B3F7_9AGAR</name>
<protein>
    <submittedName>
        <fullName evidence="2">Uncharacterized protein</fullName>
    </submittedName>
</protein>
<feature type="region of interest" description="Disordered" evidence="1">
    <location>
        <begin position="1"/>
        <end position="21"/>
    </location>
</feature>
<proteinExistence type="predicted"/>
<reference evidence="2" key="1">
    <citation type="submission" date="2023-03" db="EMBL/GenBank/DDBJ databases">
        <title>Massive genome expansion in bonnet fungi (Mycena s.s.) driven by repeated elements and novel gene families across ecological guilds.</title>
        <authorList>
            <consortium name="Lawrence Berkeley National Laboratory"/>
            <person name="Harder C.B."/>
            <person name="Miyauchi S."/>
            <person name="Viragh M."/>
            <person name="Kuo A."/>
            <person name="Thoen E."/>
            <person name="Andreopoulos B."/>
            <person name="Lu D."/>
            <person name="Skrede I."/>
            <person name="Drula E."/>
            <person name="Henrissat B."/>
            <person name="Morin E."/>
            <person name="Kohler A."/>
            <person name="Barry K."/>
            <person name="LaButti K."/>
            <person name="Morin E."/>
            <person name="Salamov A."/>
            <person name="Lipzen A."/>
            <person name="Mereny Z."/>
            <person name="Hegedus B."/>
            <person name="Baldrian P."/>
            <person name="Stursova M."/>
            <person name="Weitz H."/>
            <person name="Taylor A."/>
            <person name="Grigoriev I.V."/>
            <person name="Nagy L.G."/>
            <person name="Martin F."/>
            <person name="Kauserud H."/>
        </authorList>
    </citation>
    <scope>NUCLEOTIDE SEQUENCE</scope>
    <source>
        <strain evidence="2">9284</strain>
    </source>
</reference>
<organism evidence="2 3">
    <name type="scientific">Roridomyces roridus</name>
    <dbReference type="NCBI Taxonomy" id="1738132"/>
    <lineage>
        <taxon>Eukaryota</taxon>
        <taxon>Fungi</taxon>
        <taxon>Dikarya</taxon>
        <taxon>Basidiomycota</taxon>
        <taxon>Agaricomycotina</taxon>
        <taxon>Agaricomycetes</taxon>
        <taxon>Agaricomycetidae</taxon>
        <taxon>Agaricales</taxon>
        <taxon>Marasmiineae</taxon>
        <taxon>Mycenaceae</taxon>
        <taxon>Roridomyces</taxon>
    </lineage>
</organism>
<feature type="compositionally biased region" description="Basic and acidic residues" evidence="1">
    <location>
        <begin position="1"/>
        <end position="17"/>
    </location>
</feature>
<keyword evidence="3" id="KW-1185">Reference proteome</keyword>
<sequence length="467" mass="52780">MTESRSENWEDEGKQREVALTPSVHERGVESVGNKLCLQSAFSFNQGNNNAPRQTHGTKRAVNGERAVMYGTYSESRSNTYLNRSHSFISNLHPVSTNTYTEVIDSMKESGGSETLPGGTPQEFPSKQPIRPEGGWDLEDSPWAVFARRNDQGPDNDAGESRCQERINSGRRNKQQSVWSLSRVQLPDWVADGDQTSVVLWLSVDQRVLRSRMFHWRLWRDMKLGFRNLLPATPEYGLMGSISGARRAVGGWTGSRQRVWATAKYRVGLEVKEVRTFEVEMRGEKCAVPSVQQDPMKGMDISRCAEAPDCGRRKGGTEWWEISSGLWVYMTRLPSAKCKKISLALVGEFQKRAAQPVEKGRVLARRCAASLTHSSAKARDYRSTIPESRIYSESYNHFSRLGSFKRRRRQHIGEGISKSVEEKKRTPPHEREPEDKTPPPPAAPEKQYTGKPTFVLPEYPVVVILPP</sequence>
<dbReference type="EMBL" id="JARKIF010000039">
    <property type="protein sequence ID" value="KAJ7609627.1"/>
    <property type="molecule type" value="Genomic_DNA"/>
</dbReference>
<dbReference type="Proteomes" id="UP001221142">
    <property type="component" value="Unassembled WGS sequence"/>
</dbReference>
<evidence type="ECO:0000256" key="1">
    <source>
        <dbReference type="SAM" id="MobiDB-lite"/>
    </source>
</evidence>
<feature type="compositionally biased region" description="Basic and acidic residues" evidence="1">
    <location>
        <begin position="419"/>
        <end position="437"/>
    </location>
</feature>
<gene>
    <name evidence="2" type="ORF">FB45DRAFT_876406</name>
</gene>